<dbReference type="RefSeq" id="WP_386403044.1">
    <property type="nucleotide sequence ID" value="NZ_JBHTJH010000002.1"/>
</dbReference>
<proteinExistence type="predicted"/>
<gene>
    <name evidence="2" type="ORF">ACFQ1M_01935</name>
</gene>
<feature type="transmembrane region" description="Helical" evidence="1">
    <location>
        <begin position="103"/>
        <end position="122"/>
    </location>
</feature>
<organism evidence="2 3">
    <name type="scientific">Sungkyunkwania multivorans</name>
    <dbReference type="NCBI Taxonomy" id="1173618"/>
    <lineage>
        <taxon>Bacteria</taxon>
        <taxon>Pseudomonadati</taxon>
        <taxon>Bacteroidota</taxon>
        <taxon>Flavobacteriia</taxon>
        <taxon>Flavobacteriales</taxon>
        <taxon>Flavobacteriaceae</taxon>
        <taxon>Sungkyunkwania</taxon>
    </lineage>
</organism>
<keyword evidence="1" id="KW-1133">Transmembrane helix</keyword>
<name>A0ABW3CT71_9FLAO</name>
<keyword evidence="1" id="KW-0812">Transmembrane</keyword>
<keyword evidence="1" id="KW-0472">Membrane</keyword>
<feature type="transmembrane region" description="Helical" evidence="1">
    <location>
        <begin position="143"/>
        <end position="165"/>
    </location>
</feature>
<accession>A0ABW3CT71</accession>
<protein>
    <submittedName>
        <fullName evidence="2">Uncharacterized protein</fullName>
    </submittedName>
</protein>
<comment type="caution">
    <text evidence="2">The sequence shown here is derived from an EMBL/GenBank/DDBJ whole genome shotgun (WGS) entry which is preliminary data.</text>
</comment>
<dbReference type="EMBL" id="JBHTJH010000002">
    <property type="protein sequence ID" value="MFD0860954.1"/>
    <property type="molecule type" value="Genomic_DNA"/>
</dbReference>
<evidence type="ECO:0000256" key="1">
    <source>
        <dbReference type="SAM" id="Phobius"/>
    </source>
</evidence>
<keyword evidence="3" id="KW-1185">Reference proteome</keyword>
<dbReference type="Proteomes" id="UP001596978">
    <property type="component" value="Unassembled WGS sequence"/>
</dbReference>
<reference evidence="3" key="1">
    <citation type="journal article" date="2019" name="Int. J. Syst. Evol. Microbiol.">
        <title>The Global Catalogue of Microorganisms (GCM) 10K type strain sequencing project: providing services to taxonomists for standard genome sequencing and annotation.</title>
        <authorList>
            <consortium name="The Broad Institute Genomics Platform"/>
            <consortium name="The Broad Institute Genome Sequencing Center for Infectious Disease"/>
            <person name="Wu L."/>
            <person name="Ma J."/>
        </authorList>
    </citation>
    <scope>NUCLEOTIDE SEQUENCE [LARGE SCALE GENOMIC DNA]</scope>
    <source>
        <strain evidence="3">CCUG 62952</strain>
    </source>
</reference>
<evidence type="ECO:0000313" key="2">
    <source>
        <dbReference type="EMBL" id="MFD0860954.1"/>
    </source>
</evidence>
<sequence length="166" mass="18941">MITRNIALFWNLLHFNIFKLETFIAKSIVQPVLVFIKLKDGKEYYEQTDVNIEEEGILEELVNPIEMSNRIIADTVMFFLAFMLHYAAINIFLAITGAALSKAILIGIAVIGAIAFNYETLYKEYRFLEHQSLLKKTSSLRKKLYALATAFSILGIFFVTAFSTIL</sequence>
<evidence type="ECO:0000313" key="3">
    <source>
        <dbReference type="Proteomes" id="UP001596978"/>
    </source>
</evidence>
<feature type="transmembrane region" description="Helical" evidence="1">
    <location>
        <begin position="76"/>
        <end position="97"/>
    </location>
</feature>